<keyword evidence="3" id="KW-1185">Reference proteome</keyword>
<evidence type="ECO:0000259" key="1">
    <source>
        <dbReference type="Pfam" id="PF05685"/>
    </source>
</evidence>
<feature type="domain" description="Putative restriction endonuclease" evidence="1">
    <location>
        <begin position="39"/>
        <end position="193"/>
    </location>
</feature>
<evidence type="ECO:0000313" key="3">
    <source>
        <dbReference type="Proteomes" id="UP000280296"/>
    </source>
</evidence>
<dbReference type="PANTHER" id="PTHR35400:SF3">
    <property type="entry name" value="SLL1072 PROTEIN"/>
    <property type="match status" value="1"/>
</dbReference>
<dbReference type="SUPFAM" id="SSF52980">
    <property type="entry name" value="Restriction endonuclease-like"/>
    <property type="match status" value="1"/>
</dbReference>
<reference evidence="2 3" key="1">
    <citation type="submission" date="2018-12" db="EMBL/GenBank/DDBJ databases">
        <authorList>
            <person name="Toschakov S.V."/>
        </authorList>
    </citation>
    <scope>NUCLEOTIDE SEQUENCE [LARGE SCALE GENOMIC DNA]</scope>
    <source>
        <strain evidence="2 3">GM2012</strain>
    </source>
</reference>
<evidence type="ECO:0000313" key="2">
    <source>
        <dbReference type="EMBL" id="RUL84194.1"/>
    </source>
</evidence>
<dbReference type="EMBL" id="RYZH01000052">
    <property type="protein sequence ID" value="RUL84194.1"/>
    <property type="molecule type" value="Genomic_DNA"/>
</dbReference>
<keyword evidence="2" id="KW-0540">Nuclease</keyword>
<protein>
    <submittedName>
        <fullName evidence="2">Uma2 family endonuclease</fullName>
    </submittedName>
</protein>
<dbReference type="InterPro" id="IPR008538">
    <property type="entry name" value="Uma2"/>
</dbReference>
<dbReference type="Proteomes" id="UP000280296">
    <property type="component" value="Unassembled WGS sequence"/>
</dbReference>
<sequence length="210" mass="23142">MNGDMATATGSRSPQETTAEVPFDLTVDLFARMVEAGLIPSDRRVYLLGGRLYEKMAKTKAHGFVGAAVNRAVGLRLPEGWSLWPESTIALDPTNALLPDFAVIRGSNPLDFASPERYPGPQDVGLLIEVAVTSLREDLTRALERYARAGIPVYWVVDVPGRRILVHDEPRVAEGRGEYARVETYRAGESIPLVLDGREVARVPFDELLR</sequence>
<dbReference type="CDD" id="cd06260">
    <property type="entry name" value="DUF820-like"/>
    <property type="match status" value="1"/>
</dbReference>
<reference evidence="2 3" key="2">
    <citation type="submission" date="2019-01" db="EMBL/GenBank/DDBJ databases">
        <title>Tautonia sociabilis, a novel thermotolerant planctomycete of Isosphaeraceae family, isolated from a 4000 m deep subterranean habitat.</title>
        <authorList>
            <person name="Kovaleva O.L."/>
            <person name="Elcheninov A.G."/>
            <person name="Van Heerden E."/>
            <person name="Toshchakov S.V."/>
            <person name="Novikov A."/>
            <person name="Bonch-Osmolovskaya E.A."/>
            <person name="Kublanov I.V."/>
        </authorList>
    </citation>
    <scope>NUCLEOTIDE SEQUENCE [LARGE SCALE GENOMIC DNA]</scope>
    <source>
        <strain evidence="2 3">GM2012</strain>
    </source>
</reference>
<accession>A0A432MES9</accession>
<organism evidence="2 3">
    <name type="scientific">Tautonia sociabilis</name>
    <dbReference type="NCBI Taxonomy" id="2080755"/>
    <lineage>
        <taxon>Bacteria</taxon>
        <taxon>Pseudomonadati</taxon>
        <taxon>Planctomycetota</taxon>
        <taxon>Planctomycetia</taxon>
        <taxon>Isosphaerales</taxon>
        <taxon>Isosphaeraceae</taxon>
        <taxon>Tautonia</taxon>
    </lineage>
</organism>
<comment type="caution">
    <text evidence="2">The sequence shown here is derived from an EMBL/GenBank/DDBJ whole genome shotgun (WGS) entry which is preliminary data.</text>
</comment>
<name>A0A432MES9_9BACT</name>
<dbReference type="InterPro" id="IPR011335">
    <property type="entry name" value="Restrct_endonuc-II-like"/>
</dbReference>
<keyword evidence="2" id="KW-0378">Hydrolase</keyword>
<dbReference type="Pfam" id="PF05685">
    <property type="entry name" value="Uma2"/>
    <property type="match status" value="1"/>
</dbReference>
<gene>
    <name evidence="2" type="ORF">TsocGM_20945</name>
</gene>
<proteinExistence type="predicted"/>
<dbReference type="GO" id="GO:0004519">
    <property type="term" value="F:endonuclease activity"/>
    <property type="evidence" value="ECO:0007669"/>
    <property type="project" value="UniProtKB-KW"/>
</dbReference>
<dbReference type="AlphaFoldDB" id="A0A432MES9"/>
<dbReference type="Gene3D" id="3.90.1570.10">
    <property type="entry name" value="tt1808, chain A"/>
    <property type="match status" value="1"/>
</dbReference>
<dbReference type="PANTHER" id="PTHR35400">
    <property type="entry name" value="SLR1083 PROTEIN"/>
    <property type="match status" value="1"/>
</dbReference>
<dbReference type="InterPro" id="IPR012296">
    <property type="entry name" value="Nuclease_put_TT1808"/>
</dbReference>
<keyword evidence="2" id="KW-0255">Endonuclease</keyword>